<proteinExistence type="inferred from homology"/>
<dbReference type="EMBL" id="VLKF01000001">
    <property type="protein sequence ID" value="TWH71689.1"/>
    <property type="molecule type" value="Genomic_DNA"/>
</dbReference>
<reference evidence="4 5" key="1">
    <citation type="submission" date="2019-07" db="EMBL/GenBank/DDBJ databases">
        <title>R&amp;d 2014.</title>
        <authorList>
            <person name="Klenk H.-P."/>
        </authorList>
    </citation>
    <scope>NUCLEOTIDE SEQUENCE [LARGE SCALE GENOMIC DNA]</scope>
    <source>
        <strain evidence="4 5">DSM 45764</strain>
    </source>
</reference>
<gene>
    <name evidence="4" type="ORF">JD78_00187</name>
</gene>
<feature type="compositionally biased region" description="Basic and acidic residues" evidence="2">
    <location>
        <begin position="1"/>
        <end position="11"/>
    </location>
</feature>
<feature type="domain" description="CsbD-like" evidence="3">
    <location>
        <begin position="5"/>
        <end position="56"/>
    </location>
</feature>
<evidence type="ECO:0000313" key="5">
    <source>
        <dbReference type="Proteomes" id="UP000321490"/>
    </source>
</evidence>
<keyword evidence="5" id="KW-1185">Reference proteome</keyword>
<dbReference type="Proteomes" id="UP000321490">
    <property type="component" value="Unassembled WGS sequence"/>
</dbReference>
<sequence>MSAMDKMKNKAQELGGQGKEAVGKATDDRDLQAEGEKDQAAGNLKQAGEKVKDTFK</sequence>
<feature type="compositionally biased region" description="Basic and acidic residues" evidence="2">
    <location>
        <begin position="21"/>
        <end position="39"/>
    </location>
</feature>
<protein>
    <submittedName>
        <fullName evidence="4">CsbD-like protein</fullName>
    </submittedName>
</protein>
<dbReference type="Pfam" id="PF05532">
    <property type="entry name" value="CsbD"/>
    <property type="match status" value="1"/>
</dbReference>
<comment type="caution">
    <text evidence="4">The sequence shown here is derived from an EMBL/GenBank/DDBJ whole genome shotgun (WGS) entry which is preliminary data.</text>
</comment>
<name>A0A562IKZ7_9ACTN</name>
<comment type="similarity">
    <text evidence="1">Belongs to the UPF0337 (CsbD) family.</text>
</comment>
<evidence type="ECO:0000256" key="1">
    <source>
        <dbReference type="ARBA" id="ARBA00009129"/>
    </source>
</evidence>
<accession>A0A562IKZ7</accession>
<dbReference type="AlphaFoldDB" id="A0A562IKZ7"/>
<dbReference type="InterPro" id="IPR008462">
    <property type="entry name" value="CsbD"/>
</dbReference>
<evidence type="ECO:0000259" key="3">
    <source>
        <dbReference type="Pfam" id="PF05532"/>
    </source>
</evidence>
<feature type="compositionally biased region" description="Basic and acidic residues" evidence="2">
    <location>
        <begin position="47"/>
        <end position="56"/>
    </location>
</feature>
<dbReference type="Gene3D" id="1.10.1470.10">
    <property type="entry name" value="YjbJ"/>
    <property type="match status" value="1"/>
</dbReference>
<evidence type="ECO:0000313" key="4">
    <source>
        <dbReference type="EMBL" id="TWH71689.1"/>
    </source>
</evidence>
<dbReference type="OrthoDB" id="2143260at2"/>
<dbReference type="SUPFAM" id="SSF69047">
    <property type="entry name" value="Hypothetical protein YjbJ"/>
    <property type="match status" value="1"/>
</dbReference>
<feature type="region of interest" description="Disordered" evidence="2">
    <location>
        <begin position="1"/>
        <end position="56"/>
    </location>
</feature>
<organism evidence="4 5">
    <name type="scientific">Modestobacter roseus</name>
    <dbReference type="NCBI Taxonomy" id="1181884"/>
    <lineage>
        <taxon>Bacteria</taxon>
        <taxon>Bacillati</taxon>
        <taxon>Actinomycetota</taxon>
        <taxon>Actinomycetes</taxon>
        <taxon>Geodermatophilales</taxon>
        <taxon>Geodermatophilaceae</taxon>
        <taxon>Modestobacter</taxon>
    </lineage>
</organism>
<dbReference type="InterPro" id="IPR036629">
    <property type="entry name" value="YjbJ_sf"/>
</dbReference>
<dbReference type="RefSeq" id="WP_153356545.1">
    <property type="nucleotide sequence ID" value="NZ_JABGDC010000013.1"/>
</dbReference>
<evidence type="ECO:0000256" key="2">
    <source>
        <dbReference type="SAM" id="MobiDB-lite"/>
    </source>
</evidence>